<name>A0ABS8G8E9_9ALTE</name>
<proteinExistence type="predicted"/>
<organism evidence="1 2">
    <name type="scientific">Fluctibacter halophilus</name>
    <dbReference type="NCBI Taxonomy" id="226011"/>
    <lineage>
        <taxon>Bacteria</taxon>
        <taxon>Pseudomonadati</taxon>
        <taxon>Pseudomonadota</taxon>
        <taxon>Gammaproteobacteria</taxon>
        <taxon>Alteromonadales</taxon>
        <taxon>Alteromonadaceae</taxon>
        <taxon>Fluctibacter</taxon>
    </lineage>
</organism>
<keyword evidence="2" id="KW-1185">Reference proteome</keyword>
<gene>
    <name evidence="1" type="ORF">LJ739_06920</name>
</gene>
<protein>
    <submittedName>
        <fullName evidence="1">Uncharacterized protein</fullName>
    </submittedName>
</protein>
<accession>A0ABS8G8E9</accession>
<dbReference type="EMBL" id="JAJEWP010000001">
    <property type="protein sequence ID" value="MCC2615969.1"/>
    <property type="molecule type" value="Genomic_DNA"/>
</dbReference>
<evidence type="ECO:0000313" key="2">
    <source>
        <dbReference type="Proteomes" id="UP001520878"/>
    </source>
</evidence>
<sequence length="285" mass="31932">MKASTEKTELALRQASTEVTDFVSSIQAEVEEIESQYSSIVPDASSKEGYDHCKQVRRDVLPVKTALENARKTLKAPILEAGKLVDSSLKPLIDRLEAVYAPFVKACQDVDNAKKRAEEERKAKIQAEFDHMNGILMKAIGESSSVIEALIDDLTNMSIDPDTFQDRTEEAAKLHFEVTSKLSDLLVDAINREERETMLREQEQAHHDAHKTASPDVWQEYAEQRKGSIDDLMPKKPIRTLGAHEVHVISAFVAAISQPDSKQFNDELNKRTAAYFKQHGVQEAA</sequence>
<evidence type="ECO:0000313" key="1">
    <source>
        <dbReference type="EMBL" id="MCC2615969.1"/>
    </source>
</evidence>
<comment type="caution">
    <text evidence="1">The sequence shown here is derived from an EMBL/GenBank/DDBJ whole genome shotgun (WGS) entry which is preliminary data.</text>
</comment>
<dbReference type="Proteomes" id="UP001520878">
    <property type="component" value="Unassembled WGS sequence"/>
</dbReference>
<reference evidence="1 2" key="1">
    <citation type="submission" date="2021-10" db="EMBL/GenBank/DDBJ databases">
        <title>Draft genome of Aestuariibacter halophilus JC2043.</title>
        <authorList>
            <person name="Emsley S.A."/>
            <person name="Pfannmuller K.M."/>
            <person name="Ushijima B."/>
            <person name="Saw J.H."/>
            <person name="Videau P."/>
        </authorList>
    </citation>
    <scope>NUCLEOTIDE SEQUENCE [LARGE SCALE GENOMIC DNA]</scope>
    <source>
        <strain evidence="1 2">JC2043</strain>
    </source>
</reference>
<dbReference type="RefSeq" id="WP_229158452.1">
    <property type="nucleotide sequence ID" value="NZ_JAJEWP010000001.1"/>
</dbReference>